<organism evidence="2 3">
    <name type="scientific">Trinickia soli</name>
    <dbReference type="NCBI Taxonomy" id="380675"/>
    <lineage>
        <taxon>Bacteria</taxon>
        <taxon>Pseudomonadati</taxon>
        <taxon>Pseudomonadota</taxon>
        <taxon>Betaproteobacteria</taxon>
        <taxon>Burkholderiales</taxon>
        <taxon>Burkholderiaceae</taxon>
        <taxon>Trinickia</taxon>
    </lineage>
</organism>
<evidence type="ECO:0000259" key="1">
    <source>
        <dbReference type="PROSITE" id="PS51184"/>
    </source>
</evidence>
<evidence type="ECO:0000313" key="3">
    <source>
        <dbReference type="Proteomes" id="UP000235347"/>
    </source>
</evidence>
<dbReference type="AlphaFoldDB" id="A0A2N7VHH7"/>
<name>A0A2N7VHH7_9BURK</name>
<dbReference type="InterPro" id="IPR041667">
    <property type="entry name" value="Cupin_8"/>
</dbReference>
<sequence length="321" mass="35282">MGETLVAVADDIVPDATVTFAPETLRAALDAPRLFDARIPEFASGIRIDGHELTAQYLLQLLKRPEPRVLTRFGYAHELAPRWLEDVPEYDTPDPARVVESLVASMPLCLRGVLDWPALDWSLDELIARHGSMPLRHDSVAGRPETLGDFLGSWRGAAAGADAPYSAGCPLSAQLAALFPFPLFAAGAYHPVAQLWAGVRREHTLVTPLHRDIAASFLAQVHGHKKLRLYAPSQRDLLYPIDGFNTYQPCCVDAAQPDLARFPRFAQARPIEVTVGPGDLLVIPTGWFHCVWALDDVISVSRFMDDTWAVTRHAAVQRASA</sequence>
<dbReference type="SUPFAM" id="SSF51197">
    <property type="entry name" value="Clavaminate synthase-like"/>
    <property type="match status" value="1"/>
</dbReference>
<dbReference type="SMART" id="SM00558">
    <property type="entry name" value="JmjC"/>
    <property type="match status" value="1"/>
</dbReference>
<evidence type="ECO:0000313" key="2">
    <source>
        <dbReference type="EMBL" id="PMS16614.1"/>
    </source>
</evidence>
<dbReference type="Pfam" id="PF13621">
    <property type="entry name" value="Cupin_8"/>
    <property type="match status" value="1"/>
</dbReference>
<dbReference type="PROSITE" id="PS51184">
    <property type="entry name" value="JMJC"/>
    <property type="match status" value="1"/>
</dbReference>
<protein>
    <recommendedName>
        <fullName evidence="1">JmjC domain-containing protein</fullName>
    </recommendedName>
</protein>
<proteinExistence type="predicted"/>
<feature type="domain" description="JmjC" evidence="1">
    <location>
        <begin position="170"/>
        <end position="321"/>
    </location>
</feature>
<dbReference type="Proteomes" id="UP000235347">
    <property type="component" value="Unassembled WGS sequence"/>
</dbReference>
<gene>
    <name evidence="2" type="ORF">C0Z19_25535</name>
</gene>
<dbReference type="InterPro" id="IPR003347">
    <property type="entry name" value="JmjC_dom"/>
</dbReference>
<dbReference type="Gene3D" id="2.60.120.650">
    <property type="entry name" value="Cupin"/>
    <property type="match status" value="1"/>
</dbReference>
<dbReference type="PANTHER" id="PTHR12461:SF105">
    <property type="entry name" value="HYPOXIA-INDUCIBLE FACTOR 1-ALPHA INHIBITOR"/>
    <property type="match status" value="1"/>
</dbReference>
<reference evidence="2 3" key="1">
    <citation type="submission" date="2018-01" db="EMBL/GenBank/DDBJ databases">
        <title>Whole genome analyses suggest that Burkholderia sensu lato contains two further novel genera in the rhizoxinica-symbiotica group Mycetohabitans gen. nov., and Trinickia gen. nov.: implications for the evolution of diazotrophy and nodulation in the Burkholderiaceae.</title>
        <authorList>
            <person name="Estrada-de los Santos P."/>
            <person name="Palmer M."/>
            <person name="Chavez-Ramirez B."/>
            <person name="Beukes C."/>
            <person name="Steenkamp E.T."/>
            <person name="Hirsch A.M."/>
            <person name="Manyaka P."/>
            <person name="Maluk M."/>
            <person name="Lafos M."/>
            <person name="Crook M."/>
            <person name="Gross E."/>
            <person name="Simon M.F."/>
            <person name="Bueno dos Reis Junior F."/>
            <person name="Poole P.S."/>
            <person name="Venter S.N."/>
            <person name="James E.K."/>
        </authorList>
    </citation>
    <scope>NUCLEOTIDE SEQUENCE [LARGE SCALE GENOMIC DNA]</scope>
    <source>
        <strain evidence="2 3">GP25-8</strain>
    </source>
</reference>
<accession>A0A2N7VHH7</accession>
<keyword evidence="3" id="KW-1185">Reference proteome</keyword>
<comment type="caution">
    <text evidence="2">The sequence shown here is derived from an EMBL/GenBank/DDBJ whole genome shotgun (WGS) entry which is preliminary data.</text>
</comment>
<dbReference type="PANTHER" id="PTHR12461">
    <property type="entry name" value="HYPOXIA-INDUCIBLE FACTOR 1 ALPHA INHIBITOR-RELATED"/>
    <property type="match status" value="1"/>
</dbReference>
<dbReference type="EMBL" id="PNYB01000034">
    <property type="protein sequence ID" value="PMS16614.1"/>
    <property type="molecule type" value="Genomic_DNA"/>
</dbReference>